<dbReference type="InterPro" id="IPR041249">
    <property type="entry name" value="HEPN_DZIP3"/>
</dbReference>
<comment type="caution">
    <text evidence="10">The sequence shown here is derived from an EMBL/GenBank/DDBJ whole genome shotgun (WGS) entry which is preliminary data.</text>
</comment>
<evidence type="ECO:0000313" key="10">
    <source>
        <dbReference type="EMBL" id="VDI67110.1"/>
    </source>
</evidence>
<evidence type="ECO:0000256" key="3">
    <source>
        <dbReference type="ARBA" id="ARBA00022737"/>
    </source>
</evidence>
<dbReference type="Pfam" id="PF18738">
    <property type="entry name" value="HEPN_DZIP3"/>
    <property type="match status" value="1"/>
</dbReference>
<dbReference type="AlphaFoldDB" id="A0A8B6GPB4"/>
<evidence type="ECO:0000256" key="4">
    <source>
        <dbReference type="ARBA" id="ARBA00022741"/>
    </source>
</evidence>
<evidence type="ECO:0000313" key="11">
    <source>
        <dbReference type="Proteomes" id="UP000596742"/>
    </source>
</evidence>
<evidence type="ECO:0000256" key="7">
    <source>
        <dbReference type="ARBA" id="ARBA00047899"/>
    </source>
</evidence>
<keyword evidence="6" id="KW-0067">ATP-binding</keyword>
<keyword evidence="11" id="KW-1185">Reference proteome</keyword>
<dbReference type="EC" id="2.7.11.1" evidence="1"/>
<keyword evidence="2" id="KW-0808">Transferase</keyword>
<evidence type="ECO:0000256" key="2">
    <source>
        <dbReference type="ARBA" id="ARBA00022679"/>
    </source>
</evidence>
<dbReference type="InterPro" id="IPR020859">
    <property type="entry name" value="ROC"/>
</dbReference>
<sequence>MSTPMSKEETNFYRLAVLLFRIAPRAVKLVFDYEFPPLMLQQDLHRNRRKIDKLLNGSLISQPQYDLLYPKGSSRLSSEAFDMPLMVCLLRHFSDLNIQDTLPSEQLHNAGADISRIKYYRNYISHSYNGKVTENTFTEIWNCAVEAIQRLVPDLKPEIDALVSSPILDIRDIEEKLDKKFQYRTAIEMRMQTLEKENFADDKVPIEIRQMSNKKYVPLYLKLLESGSEKKRDIRLVIVGKKGTGKTSLLKRLFREDINNSELTSTNGIEIHRIRCKANYDDGIWYKLDGINEETELHARLLKPYDETLTGQGKQPIEVLAEATGTQAKPYTPDTIPYIRESTELEAKTFIATENQPANLSIEQAFTDIETMLKSKVDLDDREEYATLLLWDFAGDDEFYHTHQTFLSPDAIYLVVTKLNEVQDKEAQALFRLWMDSIHCYSRLENENNKSDDMRDISEDLDPPVVIVGTWKDAVTSKSAQIKEACRRNLLMITEAMAEDERGHIRDAVLISNTEDNDSVFQQMRVDILTLARTRKTWNQNYPLKFIQLEKRLQEKKKVFPIITFGELKQISAKTPNPLNGEELIMYLKYHHEIRALVYFEDLPDYIILDTQWLSDAFKCIVTAKKFQTTCISIKNQKRWEEFHSMGKLHEEVLEDIFKGGQMLNEHKEHILNVMEKFDIIIRPIKSEEYSTDEKRCYHVPCMIKSVPECDIYKMFNVTENTCKKSTWLCFMFRFLPPHLMNHLIASLCREYKVAEVNVIEQEGEKSTTQRVIALFRGIAVFELKKTTKLSKLLIATCENCILLQIFEFGKRVIIESGMYKHIADFVTDEINKIIGTRFKMTNVKFQKKWDCGRTKLESVTGSNDFFAEDILEYYCEKCTITHEFANEWSDRQSNTLCVSKTFEDF</sequence>
<protein>
    <recommendedName>
        <fullName evidence="1">non-specific serine/threonine protein kinase</fullName>
        <ecNumber evidence="1">2.7.11.1</ecNumber>
    </recommendedName>
</protein>
<dbReference type="PROSITE" id="PS51424">
    <property type="entry name" value="ROC"/>
    <property type="match status" value="1"/>
</dbReference>
<dbReference type="GO" id="GO:0016301">
    <property type="term" value="F:kinase activity"/>
    <property type="evidence" value="ECO:0007669"/>
    <property type="project" value="UniProtKB-KW"/>
</dbReference>
<comment type="catalytic activity">
    <reaction evidence="7">
        <text>L-threonyl-[protein] + ATP = O-phospho-L-threonyl-[protein] + ADP + H(+)</text>
        <dbReference type="Rhea" id="RHEA:46608"/>
        <dbReference type="Rhea" id="RHEA-COMP:11060"/>
        <dbReference type="Rhea" id="RHEA-COMP:11605"/>
        <dbReference type="ChEBI" id="CHEBI:15378"/>
        <dbReference type="ChEBI" id="CHEBI:30013"/>
        <dbReference type="ChEBI" id="CHEBI:30616"/>
        <dbReference type="ChEBI" id="CHEBI:61977"/>
        <dbReference type="ChEBI" id="CHEBI:456216"/>
        <dbReference type="EC" id="2.7.11.1"/>
    </reaction>
</comment>
<organism evidence="10 11">
    <name type="scientific">Mytilus galloprovincialis</name>
    <name type="common">Mediterranean mussel</name>
    <dbReference type="NCBI Taxonomy" id="29158"/>
    <lineage>
        <taxon>Eukaryota</taxon>
        <taxon>Metazoa</taxon>
        <taxon>Spiralia</taxon>
        <taxon>Lophotrochozoa</taxon>
        <taxon>Mollusca</taxon>
        <taxon>Bivalvia</taxon>
        <taxon>Autobranchia</taxon>
        <taxon>Pteriomorphia</taxon>
        <taxon>Mytilida</taxon>
        <taxon>Mytiloidea</taxon>
        <taxon>Mytilidae</taxon>
        <taxon>Mytilinae</taxon>
        <taxon>Mytilus</taxon>
    </lineage>
</organism>
<dbReference type="SUPFAM" id="SSF52540">
    <property type="entry name" value="P-loop containing nucleoside triphosphate hydrolases"/>
    <property type="match status" value="1"/>
</dbReference>
<dbReference type="InterPro" id="IPR036388">
    <property type="entry name" value="WH-like_DNA-bd_sf"/>
</dbReference>
<proteinExistence type="predicted"/>
<dbReference type="Proteomes" id="UP000596742">
    <property type="component" value="Unassembled WGS sequence"/>
</dbReference>
<dbReference type="Gene3D" id="3.40.50.300">
    <property type="entry name" value="P-loop containing nucleotide triphosphate hydrolases"/>
    <property type="match status" value="1"/>
</dbReference>
<evidence type="ECO:0000256" key="6">
    <source>
        <dbReference type="ARBA" id="ARBA00022840"/>
    </source>
</evidence>
<keyword evidence="3" id="KW-0677">Repeat</keyword>
<dbReference type="Pfam" id="PF16095">
    <property type="entry name" value="COR-A"/>
    <property type="match status" value="1"/>
</dbReference>
<dbReference type="EMBL" id="UYJE01008768">
    <property type="protein sequence ID" value="VDI67110.1"/>
    <property type="molecule type" value="Genomic_DNA"/>
</dbReference>
<keyword evidence="5" id="KW-0418">Kinase</keyword>
<comment type="catalytic activity">
    <reaction evidence="8">
        <text>L-seryl-[protein] + ATP = O-phospho-L-seryl-[protein] + ADP + H(+)</text>
        <dbReference type="Rhea" id="RHEA:17989"/>
        <dbReference type="Rhea" id="RHEA-COMP:9863"/>
        <dbReference type="Rhea" id="RHEA-COMP:11604"/>
        <dbReference type="ChEBI" id="CHEBI:15378"/>
        <dbReference type="ChEBI" id="CHEBI:29999"/>
        <dbReference type="ChEBI" id="CHEBI:30616"/>
        <dbReference type="ChEBI" id="CHEBI:83421"/>
        <dbReference type="ChEBI" id="CHEBI:456216"/>
        <dbReference type="EC" id="2.7.11.1"/>
    </reaction>
</comment>
<dbReference type="GO" id="GO:0005524">
    <property type="term" value="F:ATP binding"/>
    <property type="evidence" value="ECO:0007669"/>
    <property type="project" value="UniProtKB-KW"/>
</dbReference>
<accession>A0A8B6GPB4</accession>
<evidence type="ECO:0000259" key="9">
    <source>
        <dbReference type="PROSITE" id="PS51424"/>
    </source>
</evidence>
<dbReference type="InterPro" id="IPR032171">
    <property type="entry name" value="COR-A"/>
</dbReference>
<evidence type="ECO:0000256" key="1">
    <source>
        <dbReference type="ARBA" id="ARBA00012513"/>
    </source>
</evidence>
<evidence type="ECO:0000256" key="8">
    <source>
        <dbReference type="ARBA" id="ARBA00048679"/>
    </source>
</evidence>
<dbReference type="OrthoDB" id="5962960at2759"/>
<dbReference type="Gene3D" id="1.10.10.10">
    <property type="entry name" value="Winged helix-like DNA-binding domain superfamily/Winged helix DNA-binding domain"/>
    <property type="match status" value="1"/>
</dbReference>
<reference evidence="10" key="1">
    <citation type="submission" date="2018-11" db="EMBL/GenBank/DDBJ databases">
        <authorList>
            <person name="Alioto T."/>
            <person name="Alioto T."/>
        </authorList>
    </citation>
    <scope>NUCLEOTIDE SEQUENCE</scope>
</reference>
<dbReference type="Pfam" id="PF08477">
    <property type="entry name" value="Roc"/>
    <property type="match status" value="1"/>
</dbReference>
<name>A0A8B6GPB4_MYTGA</name>
<gene>
    <name evidence="10" type="ORF">MGAL_10B054658</name>
</gene>
<evidence type="ECO:0000256" key="5">
    <source>
        <dbReference type="ARBA" id="ARBA00022777"/>
    </source>
</evidence>
<feature type="domain" description="Roc" evidence="9">
    <location>
        <begin position="227"/>
        <end position="535"/>
    </location>
</feature>
<dbReference type="InterPro" id="IPR027417">
    <property type="entry name" value="P-loop_NTPase"/>
</dbReference>
<keyword evidence="4" id="KW-0547">Nucleotide-binding</keyword>